<feature type="chain" id="PRO_5032298673" evidence="1">
    <location>
        <begin position="32"/>
        <end position="562"/>
    </location>
</feature>
<evidence type="ECO:0000313" key="3">
    <source>
        <dbReference type="Proteomes" id="UP000574133"/>
    </source>
</evidence>
<evidence type="ECO:0000313" key="2">
    <source>
        <dbReference type="EMBL" id="MBB6676834.1"/>
    </source>
</evidence>
<dbReference type="RefSeq" id="WP_185178123.1">
    <property type="nucleotide sequence ID" value="NZ_CBCSEP010000001.1"/>
</dbReference>
<keyword evidence="3" id="KW-1185">Reference proteome</keyword>
<proteinExistence type="predicted"/>
<gene>
    <name evidence="2" type="ORF">H4Q31_05750</name>
</gene>
<name>A0A841T682_9BACL</name>
<organism evidence="2 3">
    <name type="scientific">Cohnella lubricantis</name>
    <dbReference type="NCBI Taxonomy" id="2163172"/>
    <lineage>
        <taxon>Bacteria</taxon>
        <taxon>Bacillati</taxon>
        <taxon>Bacillota</taxon>
        <taxon>Bacilli</taxon>
        <taxon>Bacillales</taxon>
        <taxon>Paenibacillaceae</taxon>
        <taxon>Cohnella</taxon>
    </lineage>
</organism>
<sequence>MLPMKKGALATVLMLMLFVSLGVSPLGQANAAVTATVQLTGTLKAEVIGVLNERVANGTRIAAVVRLTNSSSKLVKVPDYELRAKTTAGITYALKSSSANKATIQPKESVDLNYMTVITRKDAITVSKLAWIKVDAYVYPKKETLVKELAVSSLVWSGDGSVLADKSLSVAWGKAFKIPSLTSSLEYAPTRAYTRSTPSGAVTILTLRVKNNGKWQEKLPEFLVSGVASNKAYLGSRVGEESVILEPGEEQNIYYAIPTDSGANLMRLNVLIPERFIDEAGRSTSYSIGRLSIQLPQSAALRNPAAAYTFDTPIQFDNENKRIREEIDVSLADLQLYKGEGNGYKIAVAKFKINNRGSLSVPLPDFVAEIVSEDGVSYDGVRQAEAPSALNPNLGTVISYFFVVPESENQDGLTLNLLDAGSAAPYVLPIASITTEVKQYDGSAFYPYTVHLSKSSSMQLNGSNSESSLSVTLAVDVSAEEQMVVNRGFSSMKLELYSPSEGVVDSAYLAFTGADRLISGKRTVRFELPPSMLSAGSLSLRVYESFDTPAGEANRLTATIPM</sequence>
<dbReference type="Proteomes" id="UP000574133">
    <property type="component" value="Unassembled WGS sequence"/>
</dbReference>
<dbReference type="AlphaFoldDB" id="A0A841T682"/>
<accession>A0A841T682</accession>
<evidence type="ECO:0000256" key="1">
    <source>
        <dbReference type="SAM" id="SignalP"/>
    </source>
</evidence>
<feature type="signal peptide" evidence="1">
    <location>
        <begin position="1"/>
        <end position="31"/>
    </location>
</feature>
<comment type="caution">
    <text evidence="2">The sequence shown here is derived from an EMBL/GenBank/DDBJ whole genome shotgun (WGS) entry which is preliminary data.</text>
</comment>
<dbReference type="EMBL" id="JACJVN010000023">
    <property type="protein sequence ID" value="MBB6676834.1"/>
    <property type="molecule type" value="Genomic_DNA"/>
</dbReference>
<keyword evidence="1" id="KW-0732">Signal</keyword>
<reference evidence="2 3" key="1">
    <citation type="submission" date="2020-08" db="EMBL/GenBank/DDBJ databases">
        <title>Cohnella phylogeny.</title>
        <authorList>
            <person name="Dunlap C."/>
        </authorList>
    </citation>
    <scope>NUCLEOTIDE SEQUENCE [LARGE SCALE GENOMIC DNA]</scope>
    <source>
        <strain evidence="2 3">DSM 103658</strain>
    </source>
</reference>
<protein>
    <submittedName>
        <fullName evidence="2">Uncharacterized protein</fullName>
    </submittedName>
</protein>